<sequence>MKFNKYLFLFLLFFLIEFRGFYLVSWPSLLGGAASNKLGIAFYAIILFLVYFIHNKGKLKVGIFGNYILVFYLILILSSLVSMYLFGYSITQVLWDILPFSILLLYFPLCEVFQKDSNYALFVKIGQITISIVSILFIVQVYKYQGLPTVFLKIKDIIPLSYIYNLTVPLRIYSVFEGLVRIFVILVAWKIIAKQFRKSFWDIISLLLMLGAIFYVDQSRYYLVTVLVAILSMYLIYNRNNLTVSSLLGTLIFGTAGLLIIFNRFGSISDSISDNTGSSFARTGAIEYYLDKIFTYPFGLGLHTPDKGTSLYYLIKGPDGYFNYDDIGLFGTLGSLGLPGFIWYIFLTIKLVMIWIKRISSNALISGLMISFVMSLTIMSYLDRPRIIALVLTLVIVNKESLKLNRDGDLIND</sequence>
<reference evidence="1 2" key="1">
    <citation type="journal article" date="2019" name="Nat. Med.">
        <title>A library of human gut bacterial isolates paired with longitudinal multiomics data enables mechanistic microbiome research.</title>
        <authorList>
            <person name="Poyet M."/>
            <person name="Groussin M."/>
            <person name="Gibbons S.M."/>
            <person name="Avila-Pacheco J."/>
            <person name="Jiang X."/>
            <person name="Kearney S.M."/>
            <person name="Perrotta A.R."/>
            <person name="Berdy B."/>
            <person name="Zhao S."/>
            <person name="Lieberman T.D."/>
            <person name="Swanson P.K."/>
            <person name="Smith M."/>
            <person name="Roesemann S."/>
            <person name="Alexander J.E."/>
            <person name="Rich S.A."/>
            <person name="Livny J."/>
            <person name="Vlamakis H."/>
            <person name="Clish C."/>
            <person name="Bullock K."/>
            <person name="Deik A."/>
            <person name="Scott J."/>
            <person name="Pierce K.A."/>
            <person name="Xavier R.J."/>
            <person name="Alm E.J."/>
        </authorList>
    </citation>
    <scope>NUCLEOTIDE SEQUENCE [LARGE SCALE GENOMIC DNA]</scope>
    <source>
        <strain evidence="1 2">BIOML-A4</strain>
    </source>
</reference>
<protein>
    <submittedName>
        <fullName evidence="1">Uncharacterized protein</fullName>
    </submittedName>
</protein>
<gene>
    <name evidence="1" type="ORF">GMC65_02660</name>
</gene>
<evidence type="ECO:0000313" key="2">
    <source>
        <dbReference type="Proteomes" id="UP000439678"/>
    </source>
</evidence>
<organism evidence="1 2">
    <name type="scientific">Streptococcus salivarius</name>
    <dbReference type="NCBI Taxonomy" id="1304"/>
    <lineage>
        <taxon>Bacteria</taxon>
        <taxon>Bacillati</taxon>
        <taxon>Bacillota</taxon>
        <taxon>Bacilli</taxon>
        <taxon>Lactobacillales</taxon>
        <taxon>Streptococcaceae</taxon>
        <taxon>Streptococcus</taxon>
    </lineage>
</organism>
<accession>A0A2I1TP37</accession>
<comment type="caution">
    <text evidence="1">The sequence shown here is derived from an EMBL/GenBank/DDBJ whole genome shotgun (WGS) entry which is preliminary data.</text>
</comment>
<proteinExistence type="predicted"/>
<dbReference type="RefSeq" id="WP_049545864.1">
    <property type="nucleotide sequence ID" value="NZ_JADNDA010000004.1"/>
</dbReference>
<dbReference type="AlphaFoldDB" id="A0A2I1TP37"/>
<name>A0A2I1TP37_STRSL</name>
<evidence type="ECO:0000313" key="1">
    <source>
        <dbReference type="EMBL" id="MTR27275.1"/>
    </source>
</evidence>
<dbReference type="EMBL" id="WMYO01000002">
    <property type="protein sequence ID" value="MTR27275.1"/>
    <property type="molecule type" value="Genomic_DNA"/>
</dbReference>
<dbReference type="Proteomes" id="UP000439678">
    <property type="component" value="Unassembled WGS sequence"/>
</dbReference>